<dbReference type="InterPro" id="IPR002591">
    <property type="entry name" value="Phosphodiest/P_Trfase"/>
</dbReference>
<feature type="binding site" evidence="5">
    <location>
        <begin position="183"/>
        <end position="185"/>
    </location>
    <ligand>
        <name>substrate</name>
    </ligand>
</feature>
<dbReference type="CDD" id="cd16016">
    <property type="entry name" value="AP-SPAP"/>
    <property type="match status" value="1"/>
</dbReference>
<evidence type="ECO:0000256" key="2">
    <source>
        <dbReference type="ARBA" id="ARBA00022723"/>
    </source>
</evidence>
<organism evidence="7 8">
    <name type="scientific">Novosphingobium umbonatum</name>
    <dbReference type="NCBI Taxonomy" id="1908524"/>
    <lineage>
        <taxon>Bacteria</taxon>
        <taxon>Pseudomonadati</taxon>
        <taxon>Pseudomonadota</taxon>
        <taxon>Alphaproteobacteria</taxon>
        <taxon>Sphingomonadales</taxon>
        <taxon>Sphingomonadaceae</taxon>
        <taxon>Novosphingobium</taxon>
    </lineage>
</organism>
<evidence type="ECO:0000256" key="5">
    <source>
        <dbReference type="PIRSR" id="PIRSR031924-51"/>
    </source>
</evidence>
<dbReference type="GO" id="GO:0004035">
    <property type="term" value="F:alkaline phosphatase activity"/>
    <property type="evidence" value="ECO:0007669"/>
    <property type="project" value="InterPro"/>
</dbReference>
<accession>A0A3S2UXL1</accession>
<comment type="caution">
    <text evidence="7">The sequence shown here is derived from an EMBL/GenBank/DDBJ whole genome shotgun (WGS) entry which is preliminary data.</text>
</comment>
<dbReference type="EMBL" id="SACO01000001">
    <property type="protein sequence ID" value="RVU07787.1"/>
    <property type="molecule type" value="Genomic_DNA"/>
</dbReference>
<feature type="binding site" evidence="5">
    <location>
        <position position="122"/>
    </location>
    <ligand>
        <name>substrate</name>
    </ligand>
</feature>
<proteinExistence type="predicted"/>
<dbReference type="InterPro" id="IPR017850">
    <property type="entry name" value="Alkaline_phosphatase_core_sf"/>
</dbReference>
<feature type="chain" id="PRO_5018621994" evidence="6">
    <location>
        <begin position="41"/>
        <end position="586"/>
    </location>
</feature>
<dbReference type="PANTHER" id="PTHR10151:SF120">
    <property type="entry name" value="BIS(5'-ADENOSYL)-TRIPHOSPHATASE"/>
    <property type="match status" value="1"/>
</dbReference>
<dbReference type="InterPro" id="IPR026263">
    <property type="entry name" value="Alkaline_phosphatase_prok"/>
</dbReference>
<dbReference type="Gene3D" id="3.30.1360.150">
    <property type="match status" value="1"/>
</dbReference>
<dbReference type="PANTHER" id="PTHR10151">
    <property type="entry name" value="ECTONUCLEOTIDE PYROPHOSPHATASE/PHOSPHODIESTERASE"/>
    <property type="match status" value="1"/>
</dbReference>
<dbReference type="AlphaFoldDB" id="A0A3S2UXL1"/>
<feature type="signal peptide" evidence="6">
    <location>
        <begin position="1"/>
        <end position="40"/>
    </location>
</feature>
<protein>
    <submittedName>
        <fullName evidence="7">Alkaline phosphatase family protein</fullName>
    </submittedName>
</protein>
<gene>
    <name evidence="7" type="ORF">EOE18_01535</name>
</gene>
<name>A0A3S2UXL1_9SPHN</name>
<evidence type="ECO:0000256" key="4">
    <source>
        <dbReference type="PIRSR" id="PIRSR031924-50"/>
    </source>
</evidence>
<keyword evidence="1 4" id="KW-0597">Phosphoprotein</keyword>
<evidence type="ECO:0000256" key="3">
    <source>
        <dbReference type="ARBA" id="ARBA00022729"/>
    </source>
</evidence>
<keyword evidence="8" id="KW-1185">Reference proteome</keyword>
<evidence type="ECO:0000313" key="7">
    <source>
        <dbReference type="EMBL" id="RVU07787.1"/>
    </source>
</evidence>
<dbReference type="Gene3D" id="3.40.720.10">
    <property type="entry name" value="Alkaline Phosphatase, subunit A"/>
    <property type="match status" value="1"/>
</dbReference>
<dbReference type="PROSITE" id="PS51257">
    <property type="entry name" value="PROKAR_LIPOPROTEIN"/>
    <property type="match status" value="1"/>
</dbReference>
<dbReference type="PIRSF" id="PIRSF031924">
    <property type="entry name" value="Pi-irrepressible_AP"/>
    <property type="match status" value="1"/>
</dbReference>
<dbReference type="SUPFAM" id="SSF53649">
    <property type="entry name" value="Alkaline phosphatase-like"/>
    <property type="match status" value="1"/>
</dbReference>
<keyword evidence="2" id="KW-0479">Metal-binding</keyword>
<evidence type="ECO:0000256" key="6">
    <source>
        <dbReference type="SAM" id="SignalP"/>
    </source>
</evidence>
<reference evidence="7 8" key="1">
    <citation type="submission" date="2019-01" db="EMBL/GenBank/DDBJ databases">
        <authorList>
            <person name="Chen W.-M."/>
        </authorList>
    </citation>
    <scope>NUCLEOTIDE SEQUENCE [LARGE SCALE GENOMIC DNA]</scope>
    <source>
        <strain evidence="7 8">FSY-9</strain>
    </source>
</reference>
<evidence type="ECO:0000313" key="8">
    <source>
        <dbReference type="Proteomes" id="UP000282837"/>
    </source>
</evidence>
<dbReference type="GO" id="GO:0046872">
    <property type="term" value="F:metal ion binding"/>
    <property type="evidence" value="ECO:0007669"/>
    <property type="project" value="UniProtKB-KW"/>
</dbReference>
<dbReference type="Pfam" id="PF01663">
    <property type="entry name" value="Phosphodiest"/>
    <property type="match status" value="1"/>
</dbReference>
<keyword evidence="3 6" id="KW-0732">Signal</keyword>
<dbReference type="OrthoDB" id="9766127at2"/>
<evidence type="ECO:0000256" key="1">
    <source>
        <dbReference type="ARBA" id="ARBA00022553"/>
    </source>
</evidence>
<feature type="active site" description="Phosphothreonine intermediate" evidence="4">
    <location>
        <position position="101"/>
    </location>
</feature>
<dbReference type="Proteomes" id="UP000282837">
    <property type="component" value="Unassembled WGS sequence"/>
</dbReference>
<sequence>MIRSFCKERLVARFGSALLSRLGALSLVALACAQAVPAFAEEAPVAAPAPKAPSLIVAISIDQFSADLFAEYRNHYTGGLARLLKGAVFPAGFQSHAATETCPGHSTLLTGVHPARTGIIANTWIDLSLKRADKKVYCVEDESNPDSTPNKPVVSTAHLKVPTLGEWAKKQWPASRNVAVSAKDRAVAMMGGHQIDAGFWYVGDAFTSFAGRSLPADVTDENKRIRALLDKGAPAMAIPSWCVARNQAVQAGAVTVGTGRFVLGDKEDKRKLGDQLRYSPRMDAATLELAASLLTSMKLGKGQAPDILSVSLSANDYVGHAYGTEGLEMCIQQQQLDQKLGEFFAKLDASGVDYAVVLSADHGGVDTPERLRLQGVPEAARGEAALNGEGLGRAIAAELGISGSFAACNPGPDVAGNIICSDGLSGDYWISPDLSAEARAKVAARLVEKLKAHVQVEAVFTKAEIAAVPYPVGHPQDWTLLQRARASFDPQRSGDVYSVLKRAIVPVTTPRANATTITTHGSVWDYDRRVPMLFWRKGMTGFEQPQPVETVDIAPTLAALIGLKVPQGAFDGRCLDLDAGPADTCR</sequence>